<gene>
    <name evidence="1" type="ORF">J2X31_001675</name>
</gene>
<accession>A0ABU1TNX0</accession>
<reference evidence="1 2" key="1">
    <citation type="submission" date="2023-07" db="EMBL/GenBank/DDBJ databases">
        <title>Sorghum-associated microbial communities from plants grown in Nebraska, USA.</title>
        <authorList>
            <person name="Schachtman D."/>
        </authorList>
    </citation>
    <scope>NUCLEOTIDE SEQUENCE [LARGE SCALE GENOMIC DNA]</scope>
    <source>
        <strain evidence="1 2">3773</strain>
    </source>
</reference>
<evidence type="ECO:0000313" key="2">
    <source>
        <dbReference type="Proteomes" id="UP001255185"/>
    </source>
</evidence>
<comment type="caution">
    <text evidence="1">The sequence shown here is derived from an EMBL/GenBank/DDBJ whole genome shotgun (WGS) entry which is preliminary data.</text>
</comment>
<dbReference type="Proteomes" id="UP001255185">
    <property type="component" value="Unassembled WGS sequence"/>
</dbReference>
<protein>
    <recommendedName>
        <fullName evidence="3">FemAB family protein</fullName>
    </recommendedName>
</protein>
<proteinExistence type="predicted"/>
<dbReference type="EMBL" id="JAVDVI010000006">
    <property type="protein sequence ID" value="MDR6967663.1"/>
    <property type="molecule type" value="Genomic_DNA"/>
</dbReference>
<sequence length="314" mass="37075">MKNYTVRPYESKDFESWNAFISNAKNATFLFHRDFMDYHKDRFQDFSLIVEEDKKWVAVLPANRIEDTLFSHQGLTYGGLVYDDKLNAEEVETVFNNLILFLKENNFKTIFYKPIISIYSKKSSLEIDYILFQKKAVLYRKDLNLAIDFRTELKISKSKMKHFRRISEMDIEIRKENSFASFWDRVLVPRLQEKHDTNPVHTKEEIQLLGDRFPENIIQYNAYFEDEIVAGITLFHFGNVVKSQYGATTLQGEKIRALDFLFINLINEFKDKVSFFDMGTVTENNEKGYNTGLLKQKEELGCSVYNQDFYSLSL</sequence>
<dbReference type="SUPFAM" id="SSF55729">
    <property type="entry name" value="Acyl-CoA N-acyltransferases (Nat)"/>
    <property type="match status" value="1"/>
</dbReference>
<dbReference type="InterPro" id="IPR016181">
    <property type="entry name" value="Acyl_CoA_acyltransferase"/>
</dbReference>
<organism evidence="1 2">
    <name type="scientific">Flavobacterium arsenatis</name>
    <dbReference type="NCBI Taxonomy" id="1484332"/>
    <lineage>
        <taxon>Bacteria</taxon>
        <taxon>Pseudomonadati</taxon>
        <taxon>Bacteroidota</taxon>
        <taxon>Flavobacteriia</taxon>
        <taxon>Flavobacteriales</taxon>
        <taxon>Flavobacteriaceae</taxon>
        <taxon>Flavobacterium</taxon>
    </lineage>
</organism>
<keyword evidence="2" id="KW-1185">Reference proteome</keyword>
<dbReference type="Gene3D" id="3.40.630.30">
    <property type="match status" value="1"/>
</dbReference>
<dbReference type="RefSeq" id="WP_310025897.1">
    <property type="nucleotide sequence ID" value="NZ_JAVDVI010000006.1"/>
</dbReference>
<name>A0ABU1TNX0_9FLAO</name>
<evidence type="ECO:0000313" key="1">
    <source>
        <dbReference type="EMBL" id="MDR6967663.1"/>
    </source>
</evidence>
<evidence type="ECO:0008006" key="3">
    <source>
        <dbReference type="Google" id="ProtNLM"/>
    </source>
</evidence>